<dbReference type="Pfam" id="PF25954">
    <property type="entry name" value="Beta-barrel_RND_2"/>
    <property type="match status" value="1"/>
</dbReference>
<dbReference type="Pfam" id="PF25876">
    <property type="entry name" value="HH_MFP_RND"/>
    <property type="match status" value="1"/>
</dbReference>
<evidence type="ECO:0000256" key="3">
    <source>
        <dbReference type="SAM" id="Phobius"/>
    </source>
</evidence>
<dbReference type="SUPFAM" id="SSF111369">
    <property type="entry name" value="HlyD-like secretion proteins"/>
    <property type="match status" value="1"/>
</dbReference>
<dbReference type="GO" id="GO:1990281">
    <property type="term" value="C:efflux pump complex"/>
    <property type="evidence" value="ECO:0007669"/>
    <property type="project" value="TreeGrafter"/>
</dbReference>
<evidence type="ECO:0000259" key="4">
    <source>
        <dbReference type="Pfam" id="PF25876"/>
    </source>
</evidence>
<feature type="compositionally biased region" description="Gly residues" evidence="2">
    <location>
        <begin position="396"/>
        <end position="408"/>
    </location>
</feature>
<gene>
    <name evidence="7" type="ORF">HHL14_21520</name>
</gene>
<feature type="compositionally biased region" description="Low complexity" evidence="2">
    <location>
        <begin position="409"/>
        <end position="430"/>
    </location>
</feature>
<feature type="domain" description="Multidrug resistance protein MdtA-like alpha-helical hairpin" evidence="4">
    <location>
        <begin position="129"/>
        <end position="187"/>
    </location>
</feature>
<reference evidence="7 8" key="1">
    <citation type="submission" date="2020-04" db="EMBL/GenBank/DDBJ databases">
        <title>Paraburkholderia sp. G-4-1-8 isolated from soil.</title>
        <authorList>
            <person name="Dahal R.H."/>
        </authorList>
    </citation>
    <scope>NUCLEOTIDE SEQUENCE [LARGE SCALE GENOMIC DNA]</scope>
    <source>
        <strain evidence="7 8">G-4-1-8</strain>
    </source>
</reference>
<dbReference type="InterPro" id="IPR058792">
    <property type="entry name" value="Beta-barrel_RND_2"/>
</dbReference>
<dbReference type="InterPro" id="IPR058624">
    <property type="entry name" value="MdtA-like_HH"/>
</dbReference>
<evidence type="ECO:0000256" key="2">
    <source>
        <dbReference type="SAM" id="MobiDB-lite"/>
    </source>
</evidence>
<proteinExistence type="inferred from homology"/>
<dbReference type="InterPro" id="IPR058625">
    <property type="entry name" value="MdtA-like_BSH"/>
</dbReference>
<comment type="caution">
    <text evidence="7">The sequence shown here is derived from an EMBL/GenBank/DDBJ whole genome shotgun (WGS) entry which is preliminary data.</text>
</comment>
<dbReference type="RefSeq" id="WP_169499635.1">
    <property type="nucleotide sequence ID" value="NZ_JABBFZ010000014.1"/>
</dbReference>
<dbReference type="AlphaFoldDB" id="A0A7X9X9I8"/>
<dbReference type="InterPro" id="IPR006143">
    <property type="entry name" value="RND_pump_MFP"/>
</dbReference>
<dbReference type="Gene3D" id="2.40.30.170">
    <property type="match status" value="1"/>
</dbReference>
<dbReference type="FunFam" id="2.40.30.170:FF:000010">
    <property type="entry name" value="Efflux RND transporter periplasmic adaptor subunit"/>
    <property type="match status" value="1"/>
</dbReference>
<keyword evidence="3" id="KW-1133">Transmembrane helix</keyword>
<feature type="domain" description="Multidrug resistance protein MdtA-like barrel-sandwich hybrid" evidence="5">
    <location>
        <begin position="92"/>
        <end position="224"/>
    </location>
</feature>
<dbReference type="GO" id="GO:0015562">
    <property type="term" value="F:efflux transmembrane transporter activity"/>
    <property type="evidence" value="ECO:0007669"/>
    <property type="project" value="TreeGrafter"/>
</dbReference>
<feature type="domain" description="CusB-like beta-barrel" evidence="6">
    <location>
        <begin position="243"/>
        <end position="314"/>
    </location>
</feature>
<evidence type="ECO:0000259" key="6">
    <source>
        <dbReference type="Pfam" id="PF25954"/>
    </source>
</evidence>
<dbReference type="EMBL" id="JABBFZ010000014">
    <property type="protein sequence ID" value="NML33402.1"/>
    <property type="molecule type" value="Genomic_DNA"/>
</dbReference>
<evidence type="ECO:0000313" key="7">
    <source>
        <dbReference type="EMBL" id="NML33402.1"/>
    </source>
</evidence>
<organism evidence="7 8">
    <name type="scientific">Paraburkholderia antibiotica</name>
    <dbReference type="NCBI Taxonomy" id="2728839"/>
    <lineage>
        <taxon>Bacteria</taxon>
        <taxon>Pseudomonadati</taxon>
        <taxon>Pseudomonadota</taxon>
        <taxon>Betaproteobacteria</taxon>
        <taxon>Burkholderiales</taxon>
        <taxon>Burkholderiaceae</taxon>
        <taxon>Paraburkholderia</taxon>
    </lineage>
</organism>
<keyword evidence="8" id="KW-1185">Reference proteome</keyword>
<sequence>MEAQRPDGEHDPAARARTPAKRTRWLAIAAAVAVLALAAQGIWSRHDAHAALERDAEHASQISVEVVQPQKSSAGLDLVLPGNVQAFLDTPIYARTNGYLKKWYADIGAHVKSGQLLAEIDTPEVDDQLRAARADLANANANYALAKSTADRWTEMLRSKSVSKQETDEKVGDMLAKKATLDAARFNVARLEKTQSFQKVYAPFDGTVTARNVDVGALIDAGSSGGPAKELFHVAQADRLRVYVNVPQAYAQQVRAQQRAYLTLTETPARHYPGTVARTAGAVDAQQRTMLVEVDVDNRDGELLPGAYAQVHFALGAGAASFTLPGNTLLFRPDGVKVASVDAQHKVKLLPVSLGTDFGTRVAIVSGLQGNEQVILNPQDSIVDGAPVRIVPRKAQGGGGSSNGGGASEGASGAAAAAAGAASSSAAQSGVRPAART</sequence>
<dbReference type="NCBIfam" id="TIGR01730">
    <property type="entry name" value="RND_mfp"/>
    <property type="match status" value="1"/>
</dbReference>
<evidence type="ECO:0000256" key="1">
    <source>
        <dbReference type="ARBA" id="ARBA00009477"/>
    </source>
</evidence>
<name>A0A7X9X9I8_9BURK</name>
<accession>A0A7X9X9I8</accession>
<evidence type="ECO:0000313" key="8">
    <source>
        <dbReference type="Proteomes" id="UP000583127"/>
    </source>
</evidence>
<keyword evidence="3" id="KW-0812">Transmembrane</keyword>
<protein>
    <submittedName>
        <fullName evidence="7">Efflux RND transporter periplasmic adaptor subunit</fullName>
    </submittedName>
</protein>
<comment type="similarity">
    <text evidence="1">Belongs to the membrane fusion protein (MFP) (TC 8.A.1) family.</text>
</comment>
<dbReference type="Gene3D" id="2.40.420.20">
    <property type="match status" value="1"/>
</dbReference>
<feature type="region of interest" description="Disordered" evidence="2">
    <location>
        <begin position="393"/>
        <end position="437"/>
    </location>
</feature>
<dbReference type="Gene3D" id="1.10.287.470">
    <property type="entry name" value="Helix hairpin bin"/>
    <property type="match status" value="1"/>
</dbReference>
<dbReference type="Proteomes" id="UP000583127">
    <property type="component" value="Unassembled WGS sequence"/>
</dbReference>
<dbReference type="PANTHER" id="PTHR30469:SF37">
    <property type="entry name" value="RAGD PROTEIN"/>
    <property type="match status" value="1"/>
</dbReference>
<dbReference type="PANTHER" id="PTHR30469">
    <property type="entry name" value="MULTIDRUG RESISTANCE PROTEIN MDTA"/>
    <property type="match status" value="1"/>
</dbReference>
<dbReference type="Gene3D" id="2.40.50.100">
    <property type="match status" value="1"/>
</dbReference>
<evidence type="ECO:0000259" key="5">
    <source>
        <dbReference type="Pfam" id="PF25917"/>
    </source>
</evidence>
<feature type="transmembrane region" description="Helical" evidence="3">
    <location>
        <begin position="25"/>
        <end position="43"/>
    </location>
</feature>
<dbReference type="Pfam" id="PF25917">
    <property type="entry name" value="BSH_RND"/>
    <property type="match status" value="1"/>
</dbReference>
<keyword evidence="3" id="KW-0472">Membrane</keyword>